<reference evidence="1 2" key="1">
    <citation type="submission" date="2016-03" db="EMBL/GenBank/DDBJ databases">
        <authorList>
            <consortium name="Pathogen Informatics"/>
        </authorList>
    </citation>
    <scope>NUCLEOTIDE SEQUENCE [LARGE SCALE GENOMIC DNA]</scope>
    <source>
        <strain evidence="2">e1252</strain>
    </source>
</reference>
<dbReference type="RefSeq" id="WP_063142766.1">
    <property type="nucleotide sequence ID" value="NZ_FJXR01000001.1"/>
</dbReference>
<accession>A0A144AJ14</accession>
<dbReference type="EMBL" id="FJXR01000001">
    <property type="protein sequence ID" value="CZU20960.1"/>
    <property type="molecule type" value="Genomic_DNA"/>
</dbReference>
<dbReference type="Proteomes" id="UP000076008">
    <property type="component" value="Unassembled WGS sequence"/>
</dbReference>
<evidence type="ECO:0008006" key="3">
    <source>
        <dbReference type="Google" id="ProtNLM"/>
    </source>
</evidence>
<organism evidence="1 2">
    <name type="scientific">Enterobacter cloacae</name>
    <dbReference type="NCBI Taxonomy" id="550"/>
    <lineage>
        <taxon>Bacteria</taxon>
        <taxon>Pseudomonadati</taxon>
        <taxon>Pseudomonadota</taxon>
        <taxon>Gammaproteobacteria</taxon>
        <taxon>Enterobacterales</taxon>
        <taxon>Enterobacteriaceae</taxon>
        <taxon>Enterobacter</taxon>
        <taxon>Enterobacter cloacae complex</taxon>
    </lineage>
</organism>
<evidence type="ECO:0000313" key="2">
    <source>
        <dbReference type="Proteomes" id="UP000076008"/>
    </source>
</evidence>
<evidence type="ECO:0000313" key="1">
    <source>
        <dbReference type="EMBL" id="CZU20960.1"/>
    </source>
</evidence>
<proteinExistence type="predicted"/>
<sequence>MNLPGQQSPDSTLPSYDLSRSLGLQTGADIDFKKLAAQLDCTRNFYNVGIIFDDGKQRWLVRPSRRIADVNQSTVSHVVISKIPDAKEISAEKAVVATLTTPSLATEITSTGFACGAMIVTLVMAFGAGAAVPFTAGGSGVIAAISLSGTLVTGAQCMIGAGRLLAIHNDHGSDVAWLDSQDWYVATTTVLDVISLAAAGTALRGTLETYKLMKAASSSKVTAWFQSLSRAERKRITEEIIKAQNPGISSAGVKAAIRAGVYPKRFPSESLQKSLQRELMSAVNNASAFVGSSLTGTIRNPQNTVQSGRYVVGLLQSFSPN</sequence>
<gene>
    <name evidence="1" type="ORF">SAMEA2273318_00169</name>
</gene>
<name>A0A144AJ14_ENTCL</name>
<dbReference type="AlphaFoldDB" id="A0A144AJ14"/>
<protein>
    <recommendedName>
        <fullName evidence="3">NAD synthetase</fullName>
    </recommendedName>
</protein>